<reference evidence="2" key="1">
    <citation type="submission" date="2021-07" db="EMBL/GenBank/DDBJ databases">
        <authorList>
            <person name="Catto M.A."/>
            <person name="Jacobson A."/>
            <person name="Kennedy G."/>
            <person name="Labadie P."/>
            <person name="Hunt B.G."/>
            <person name="Srinivasan R."/>
        </authorList>
    </citation>
    <scope>NUCLEOTIDE SEQUENCE</scope>
    <source>
        <strain evidence="2">PL_HMW_Pooled</strain>
        <tissue evidence="2">Head</tissue>
    </source>
</reference>
<gene>
    <name evidence="2" type="ORF">KUF71_007456</name>
</gene>
<keyword evidence="2" id="KW-0472">Membrane</keyword>
<keyword evidence="2" id="KW-0812">Transmembrane</keyword>
<protein>
    <submittedName>
        <fullName evidence="2">Transmembrane channel-like protein 2</fullName>
    </submittedName>
</protein>
<feature type="compositionally biased region" description="Basic and acidic residues" evidence="1">
    <location>
        <begin position="299"/>
        <end position="308"/>
    </location>
</feature>
<feature type="compositionally biased region" description="Low complexity" evidence="1">
    <location>
        <begin position="196"/>
        <end position="212"/>
    </location>
</feature>
<feature type="region of interest" description="Disordered" evidence="1">
    <location>
        <begin position="158"/>
        <end position="213"/>
    </location>
</feature>
<proteinExistence type="predicted"/>
<evidence type="ECO:0000313" key="3">
    <source>
        <dbReference type="Proteomes" id="UP001219518"/>
    </source>
</evidence>
<reference evidence="2" key="2">
    <citation type="journal article" date="2023" name="BMC Genomics">
        <title>Pest status, molecular evolution, and epigenetic factors derived from the genome assembly of Frankliniella fusca, a thysanopteran phytovirus vector.</title>
        <authorList>
            <person name="Catto M.A."/>
            <person name="Labadie P.E."/>
            <person name="Jacobson A.L."/>
            <person name="Kennedy G.G."/>
            <person name="Srinivasan R."/>
            <person name="Hunt B.G."/>
        </authorList>
    </citation>
    <scope>NUCLEOTIDE SEQUENCE</scope>
    <source>
        <strain evidence="2">PL_HMW_Pooled</strain>
    </source>
</reference>
<accession>A0AAE1LT49</accession>
<evidence type="ECO:0000256" key="1">
    <source>
        <dbReference type="SAM" id="MobiDB-lite"/>
    </source>
</evidence>
<evidence type="ECO:0000313" key="2">
    <source>
        <dbReference type="EMBL" id="KAK3931641.1"/>
    </source>
</evidence>
<sequence>MSSAIQLDMEVPDTPWVKKLSSSELCALARESDCLSEEALLNIEKKGICGRHLKRLTAISGEELNRYGLSLGDLMDLIEIVVEKRRLRSEQTVSASALSSINLGASTSGCSTSTMNVDSILRSEETASSCSSSNLGASTLGCSTSTINIDNHIRKGSVNVNSNQDKWNESDWETADNVSRKGSANSNANKDKSKESPQSSQSSTSSSSSRSTVIASDDEVFVNFAKPQDVHKLTNYERKGAKAKINNYNRMKDFGLNPSKPILGIPGEQPGTSKSASREERSGVREKEKGKRSHKSNKDKKESRDSTRKDRKRRREDKENNPSSDEEVPSKKHKSERADKEAIPEELSAFKDAECLDSAQKLVLKKYLQNPLNRKYLVVSILTAVDDRKDKACVDTLVSKGVVFDENLRRVVALLLKHLYDKAKSPSLVTSDMREGMAVSLVGAFPKMANAPIRTTDLPWTWLFDRANNTGKFAHHHANKQRQDGTVRLRGGGSSDRRRKAKPDTQPVVQYLVLDDVPRSKEAVLLAMVRADDGERNNIENLMEKTFDERRDLVNNVKCSTRLLLFAFPHLKSFEGRMIDREFSKLYGEEKNHLFLKDFQDYVPLLLKVASEDPKKYSKDQCFIYGDSALNSMLVLSKFLPRPKRVYSWEESMTTLPSPDDFVEVVPIGSRLEEKMLEKRTKAGGAIQPYIIATGTCKKFESLALALGDGHYITLPPDTMPVRAVDLLIKAHCVLGSHYCLGWKNVYRFVSYYLYKLAPEKTSGRLSTFVSEYKKLMNV</sequence>
<feature type="compositionally biased region" description="Polar residues" evidence="1">
    <location>
        <begin position="176"/>
        <end position="188"/>
    </location>
</feature>
<dbReference type="EMBL" id="JAHWGI010001427">
    <property type="protein sequence ID" value="KAK3931641.1"/>
    <property type="molecule type" value="Genomic_DNA"/>
</dbReference>
<dbReference type="AlphaFoldDB" id="A0AAE1LT49"/>
<feature type="region of interest" description="Disordered" evidence="1">
    <location>
        <begin position="475"/>
        <end position="504"/>
    </location>
</feature>
<feature type="compositionally biased region" description="Basic and acidic residues" evidence="1">
    <location>
        <begin position="276"/>
        <end position="289"/>
    </location>
</feature>
<dbReference type="Proteomes" id="UP001219518">
    <property type="component" value="Unassembled WGS sequence"/>
</dbReference>
<organism evidence="2 3">
    <name type="scientific">Frankliniella fusca</name>
    <dbReference type="NCBI Taxonomy" id="407009"/>
    <lineage>
        <taxon>Eukaryota</taxon>
        <taxon>Metazoa</taxon>
        <taxon>Ecdysozoa</taxon>
        <taxon>Arthropoda</taxon>
        <taxon>Hexapoda</taxon>
        <taxon>Insecta</taxon>
        <taxon>Pterygota</taxon>
        <taxon>Neoptera</taxon>
        <taxon>Paraneoptera</taxon>
        <taxon>Thysanoptera</taxon>
        <taxon>Terebrantia</taxon>
        <taxon>Thripoidea</taxon>
        <taxon>Thripidae</taxon>
        <taxon>Frankliniella</taxon>
    </lineage>
</organism>
<keyword evidence="3" id="KW-1185">Reference proteome</keyword>
<comment type="caution">
    <text evidence="2">The sequence shown here is derived from an EMBL/GenBank/DDBJ whole genome shotgun (WGS) entry which is preliminary data.</text>
</comment>
<name>A0AAE1LT49_9NEOP</name>
<feature type="region of interest" description="Disordered" evidence="1">
    <location>
        <begin position="257"/>
        <end position="343"/>
    </location>
</feature>